<accession>A0ACC2LFX1</accession>
<evidence type="ECO:0000313" key="2">
    <source>
        <dbReference type="Proteomes" id="UP001234297"/>
    </source>
</evidence>
<name>A0ACC2LFX1_PERAE</name>
<dbReference type="Proteomes" id="UP001234297">
    <property type="component" value="Chromosome 8"/>
</dbReference>
<dbReference type="EMBL" id="CM056816">
    <property type="protein sequence ID" value="KAJ8631993.1"/>
    <property type="molecule type" value="Genomic_DNA"/>
</dbReference>
<comment type="caution">
    <text evidence="1">The sequence shown here is derived from an EMBL/GenBank/DDBJ whole genome shotgun (WGS) entry which is preliminary data.</text>
</comment>
<reference evidence="1 2" key="1">
    <citation type="journal article" date="2022" name="Hortic Res">
        <title>A haplotype resolved chromosomal level avocado genome allows analysis of novel avocado genes.</title>
        <authorList>
            <person name="Nath O."/>
            <person name="Fletcher S.J."/>
            <person name="Hayward A."/>
            <person name="Shaw L.M."/>
            <person name="Masouleh A.K."/>
            <person name="Furtado A."/>
            <person name="Henry R.J."/>
            <person name="Mitter N."/>
        </authorList>
    </citation>
    <scope>NUCLEOTIDE SEQUENCE [LARGE SCALE GENOMIC DNA]</scope>
    <source>
        <strain evidence="2">cv. Hass</strain>
    </source>
</reference>
<protein>
    <submittedName>
        <fullName evidence="1">Uncharacterized protein</fullName>
    </submittedName>
</protein>
<evidence type="ECO:0000313" key="1">
    <source>
        <dbReference type="EMBL" id="KAJ8631993.1"/>
    </source>
</evidence>
<proteinExistence type="predicted"/>
<gene>
    <name evidence="1" type="ORF">MRB53_025329</name>
</gene>
<sequence>MPHDPVIHQNHPLNSPLSSLSSFSSERRQNLSLIFAVLLLIFFLVGFFSVYLGRIVAQYVSTIRRSISLPRGLDPSIISSFPTFSYSISSDRIDPKSANDCAVCLSEFSEDEDDVLRLLTVCGHVFHADCIDLWLGTHTTCPVCRCDLEWTGELKEVRISMPEANDQREEREDEGQPHISSEGKRGESAVEGGADMAARRGRHLAPGERLKRSLSTGHSLPVNGEDDGRLKWRSRTWSRSFTFGEFSETFIDIDRDRV</sequence>
<keyword evidence="2" id="KW-1185">Reference proteome</keyword>
<organism evidence="1 2">
    <name type="scientific">Persea americana</name>
    <name type="common">Avocado</name>
    <dbReference type="NCBI Taxonomy" id="3435"/>
    <lineage>
        <taxon>Eukaryota</taxon>
        <taxon>Viridiplantae</taxon>
        <taxon>Streptophyta</taxon>
        <taxon>Embryophyta</taxon>
        <taxon>Tracheophyta</taxon>
        <taxon>Spermatophyta</taxon>
        <taxon>Magnoliopsida</taxon>
        <taxon>Magnoliidae</taxon>
        <taxon>Laurales</taxon>
        <taxon>Lauraceae</taxon>
        <taxon>Persea</taxon>
    </lineage>
</organism>